<keyword evidence="1" id="KW-0677">Repeat</keyword>
<dbReference type="FunFam" id="1.25.40.10:FF:000285">
    <property type="entry name" value="Pentatricopeptide repeat-containing protein, chloroplastic"/>
    <property type="match status" value="1"/>
</dbReference>
<dbReference type="Gene3D" id="1.25.40.10">
    <property type="entry name" value="Tetratricopeptide repeat domain"/>
    <property type="match status" value="5"/>
</dbReference>
<feature type="repeat" description="PPR" evidence="2">
    <location>
        <begin position="251"/>
        <end position="285"/>
    </location>
</feature>
<dbReference type="GO" id="GO:0003723">
    <property type="term" value="F:RNA binding"/>
    <property type="evidence" value="ECO:0007669"/>
    <property type="project" value="InterPro"/>
</dbReference>
<accession>A0AAN8VS57</accession>
<organism evidence="3 4">
    <name type="scientific">Dillenia turbinata</name>
    <dbReference type="NCBI Taxonomy" id="194707"/>
    <lineage>
        <taxon>Eukaryota</taxon>
        <taxon>Viridiplantae</taxon>
        <taxon>Streptophyta</taxon>
        <taxon>Embryophyta</taxon>
        <taxon>Tracheophyta</taxon>
        <taxon>Spermatophyta</taxon>
        <taxon>Magnoliopsida</taxon>
        <taxon>eudicotyledons</taxon>
        <taxon>Gunneridae</taxon>
        <taxon>Pentapetalae</taxon>
        <taxon>Dilleniales</taxon>
        <taxon>Dilleniaceae</taxon>
        <taxon>Dillenia</taxon>
    </lineage>
</organism>
<feature type="repeat" description="PPR" evidence="2">
    <location>
        <begin position="554"/>
        <end position="588"/>
    </location>
</feature>
<dbReference type="Pfam" id="PF13041">
    <property type="entry name" value="PPR_2"/>
    <property type="match status" value="3"/>
</dbReference>
<gene>
    <name evidence="3" type="ORF">RJ641_029649</name>
</gene>
<dbReference type="FunFam" id="1.25.40.10:FF:000730">
    <property type="entry name" value="Pentatricopeptide repeat-containing protein, chloroplastic"/>
    <property type="match status" value="1"/>
</dbReference>
<feature type="repeat" description="PPR" evidence="2">
    <location>
        <begin position="352"/>
        <end position="386"/>
    </location>
</feature>
<dbReference type="InterPro" id="IPR046960">
    <property type="entry name" value="PPR_At4g14850-like_plant"/>
</dbReference>
<dbReference type="InterPro" id="IPR002885">
    <property type="entry name" value="PPR_rpt"/>
</dbReference>
<dbReference type="PANTHER" id="PTHR24015">
    <property type="entry name" value="OS07G0578800 PROTEIN-RELATED"/>
    <property type="match status" value="1"/>
</dbReference>
<comment type="caution">
    <text evidence="3">The sequence shown here is derived from an EMBL/GenBank/DDBJ whole genome shotgun (WGS) entry which is preliminary data.</text>
</comment>
<dbReference type="Pfam" id="PF01535">
    <property type="entry name" value="PPR"/>
    <property type="match status" value="4"/>
</dbReference>
<dbReference type="EMBL" id="JBAMMX010000005">
    <property type="protein sequence ID" value="KAK6940118.1"/>
    <property type="molecule type" value="Genomic_DNA"/>
</dbReference>
<dbReference type="PROSITE" id="PS51375">
    <property type="entry name" value="PPR"/>
    <property type="match status" value="6"/>
</dbReference>
<evidence type="ECO:0000313" key="4">
    <source>
        <dbReference type="Proteomes" id="UP001370490"/>
    </source>
</evidence>
<name>A0AAN8VS57_9MAGN</name>
<feature type="repeat" description="PPR" evidence="2">
    <location>
        <begin position="453"/>
        <end position="487"/>
    </location>
</feature>
<dbReference type="AlphaFoldDB" id="A0AAN8VS57"/>
<protein>
    <submittedName>
        <fullName evidence="3">Pentatricopeptide repeat</fullName>
    </submittedName>
</protein>
<dbReference type="InterPro" id="IPR011990">
    <property type="entry name" value="TPR-like_helical_dom_sf"/>
</dbReference>
<dbReference type="GO" id="GO:0009451">
    <property type="term" value="P:RNA modification"/>
    <property type="evidence" value="ECO:0007669"/>
    <property type="project" value="InterPro"/>
</dbReference>
<dbReference type="FunFam" id="1.25.40.10:FF:000983">
    <property type="entry name" value="Pentatricopeptide repeat-containing protein, chloroplastic"/>
    <property type="match status" value="1"/>
</dbReference>
<sequence length="617" mass="68972">MLSLSNISLLRRSTVSSIQQHPANPSKLTTPSSVHPHKFFFNTHSSSSFSLHYPSFTTSDQNSCKLNTPRKYPDAKSSNSSFIHQFADPNLLGLWLQTCRSLKEVQKLHALWVKCSGNSATFVDNNLISVYVKFGEVAEARKVFDKTFERNVVSWTAMLNGYLRFGLDDEALSLFLESLENAVEANCRTFVCALNLCSRRLDIQLGKQVHARILKRNCRNLIVDSAIVYFYAQCRDLSGAFRAFDGMPERDVVCWTTVVAACSRQGRGEEAFLMLSGMISEGFAPNEFTVCSALKACGEERELKFGRQLHGVIAKKGVKDDVFVGTSLVSMYAKCGEILDSRKVFDAMNKRNTVTWTSIIAGYAAEGLGEEAIRLFREMKKWNIFANNLTIVSILRACGSIESLQTGKEVHAQVIRNSLQLNVQIGSTLVWFYCKCQEKSIASKVLQQMPFKDVVSWTALISGFTQLGHELEALGFLKEMMGEGVEPNPFTYSSALKACAKLEDIWQGKLLHSSVNKTPAKSNLFVSSALINMYAKCGHVLEATQVFDSMPERNLVSWRAMIVGYAQNGHCKEALNLMYRMRAEGFEVDDYIMTTVISACGDFKWETGPSPEHCLYS</sequence>
<feature type="repeat" description="PPR" evidence="2">
    <location>
        <begin position="151"/>
        <end position="185"/>
    </location>
</feature>
<feature type="repeat" description="PPR" evidence="2">
    <location>
        <begin position="523"/>
        <end position="553"/>
    </location>
</feature>
<dbReference type="FunFam" id="1.25.40.10:FF:000031">
    <property type="entry name" value="Pentatricopeptide repeat-containing protein mitochondrial"/>
    <property type="match status" value="1"/>
</dbReference>
<dbReference type="PANTHER" id="PTHR24015:SF548">
    <property type="entry name" value="OS08G0340900 PROTEIN"/>
    <property type="match status" value="1"/>
</dbReference>
<proteinExistence type="predicted"/>
<dbReference type="Proteomes" id="UP001370490">
    <property type="component" value="Unassembled WGS sequence"/>
</dbReference>
<reference evidence="3 4" key="1">
    <citation type="submission" date="2023-12" db="EMBL/GenBank/DDBJ databases">
        <title>A high-quality genome assembly for Dillenia turbinata (Dilleniales).</title>
        <authorList>
            <person name="Chanderbali A."/>
        </authorList>
    </citation>
    <scope>NUCLEOTIDE SEQUENCE [LARGE SCALE GENOMIC DNA]</scope>
    <source>
        <strain evidence="3">LSX21</strain>
        <tissue evidence="3">Leaf</tissue>
    </source>
</reference>
<dbReference type="NCBIfam" id="TIGR00756">
    <property type="entry name" value="PPR"/>
    <property type="match status" value="5"/>
</dbReference>
<evidence type="ECO:0000313" key="3">
    <source>
        <dbReference type="EMBL" id="KAK6940118.1"/>
    </source>
</evidence>
<evidence type="ECO:0000256" key="1">
    <source>
        <dbReference type="ARBA" id="ARBA00022737"/>
    </source>
</evidence>
<keyword evidence="4" id="KW-1185">Reference proteome</keyword>
<evidence type="ECO:0000256" key="2">
    <source>
        <dbReference type="PROSITE-ProRule" id="PRU00708"/>
    </source>
</evidence>